<dbReference type="AlphaFoldDB" id="D7UY35"/>
<comment type="caution">
    <text evidence="1">The sequence shown here is derived from an EMBL/GenBank/DDBJ whole genome shotgun (WGS) entry which is preliminary data.</text>
</comment>
<dbReference type="STRING" id="525367.HMPREF0556_11146"/>
<evidence type="ECO:0000313" key="1">
    <source>
        <dbReference type="EMBL" id="EFI84593.1"/>
    </source>
</evidence>
<accession>D7UY35</accession>
<dbReference type="HOGENOM" id="CLU_3235572_0_0_9"/>
<keyword evidence="2" id="KW-1185">Reference proteome</keyword>
<proteinExistence type="predicted"/>
<organism evidence="1 2">
    <name type="scientific">Listeria grayi DSM 20601</name>
    <dbReference type="NCBI Taxonomy" id="525367"/>
    <lineage>
        <taxon>Bacteria</taxon>
        <taxon>Bacillati</taxon>
        <taxon>Bacillota</taxon>
        <taxon>Bacilli</taxon>
        <taxon>Bacillales</taxon>
        <taxon>Listeriaceae</taxon>
        <taxon>Listeria</taxon>
    </lineage>
</organism>
<evidence type="ECO:0000313" key="2">
    <source>
        <dbReference type="Proteomes" id="UP000010119"/>
    </source>
</evidence>
<dbReference type="Proteomes" id="UP000010119">
    <property type="component" value="Unassembled WGS sequence"/>
</dbReference>
<protein>
    <submittedName>
        <fullName evidence="1">Uncharacterized protein</fullName>
    </submittedName>
</protein>
<sequence length="43" mass="5073">MSSHVLMSHLLFQNRQKLKNILDDIRTIVYSKVIIKQVFMNLG</sequence>
<name>D7UY35_LISGR</name>
<gene>
    <name evidence="1" type="ORF">HMPREF0556_11146</name>
</gene>
<dbReference type="EMBL" id="ACCR02000003">
    <property type="protein sequence ID" value="EFI84593.1"/>
    <property type="molecule type" value="Genomic_DNA"/>
</dbReference>
<reference evidence="1" key="1">
    <citation type="submission" date="2010-06" db="EMBL/GenBank/DDBJ databases">
        <authorList>
            <person name="Muzny D."/>
            <person name="Qin X."/>
            <person name="Buhay C."/>
            <person name="Dugan-Rocha S."/>
            <person name="Ding Y."/>
            <person name="Chen G."/>
            <person name="Hawes A."/>
            <person name="Holder M."/>
            <person name="Jhangiani S."/>
            <person name="Johnson A."/>
            <person name="Khan Z."/>
            <person name="Li Z."/>
            <person name="Liu W."/>
            <person name="Liu X."/>
            <person name="Perez L."/>
            <person name="Shen H."/>
            <person name="Wang Q."/>
            <person name="Watt J."/>
            <person name="Xi L."/>
            <person name="Xin Y."/>
            <person name="Zhou J."/>
            <person name="Deng J."/>
            <person name="Jiang H."/>
            <person name="Liu Y."/>
            <person name="Qu J."/>
            <person name="Song X.-Z."/>
            <person name="Zhang L."/>
            <person name="Villasana D."/>
            <person name="Johnson A."/>
            <person name="Liu J."/>
            <person name="Liyanage D."/>
            <person name="Lorensuhewa L."/>
            <person name="Robinson T."/>
            <person name="Song A."/>
            <person name="Song B.-B."/>
            <person name="Dinh H."/>
            <person name="Thornton R."/>
            <person name="Coyle M."/>
            <person name="Francisco L."/>
            <person name="Jackson L."/>
            <person name="Javaid M."/>
            <person name="Korchina V."/>
            <person name="Kovar C."/>
            <person name="Mata R."/>
            <person name="Mathew T."/>
            <person name="Ngo R."/>
            <person name="Nguyen L."/>
            <person name="Nguyen N."/>
            <person name="Okwuonu G."/>
            <person name="Ongeri F."/>
            <person name="Pham C."/>
            <person name="Simmons D."/>
            <person name="Wilczek-Boney K."/>
            <person name="Hale W."/>
            <person name="Jakkamsetti A."/>
            <person name="Pham P."/>
            <person name="Ruth R."/>
            <person name="San Lucas F."/>
            <person name="Warren J."/>
            <person name="Zhang J."/>
            <person name="Zhao Z."/>
            <person name="Zhou C."/>
            <person name="Zhu D."/>
            <person name="Lee S."/>
            <person name="Bess C."/>
            <person name="Blankenburg K."/>
            <person name="Forbes L."/>
            <person name="Fu Q."/>
            <person name="Gubbala S."/>
            <person name="Hirani K."/>
            <person name="Jayaseelan J.C."/>
            <person name="Lara F."/>
            <person name="Munidasa M."/>
            <person name="Palculict T."/>
            <person name="Patil S."/>
            <person name="Pu L.-L."/>
            <person name="Saada N."/>
            <person name="Tang L."/>
            <person name="Weissenberger G."/>
            <person name="Zhu Y."/>
            <person name="Hemphill L."/>
            <person name="Shang Y."/>
            <person name="Youmans B."/>
            <person name="Ayvaz T."/>
            <person name="Ross M."/>
            <person name="Santibanez J."/>
            <person name="Aqrawi P."/>
            <person name="Gross S."/>
            <person name="Joshi V."/>
            <person name="Fowler G."/>
            <person name="Nazareth L."/>
            <person name="Reid J."/>
            <person name="Worley K."/>
            <person name="Petrosino J."/>
            <person name="Highlander S."/>
            <person name="Gibbs R."/>
        </authorList>
    </citation>
    <scope>NUCLEOTIDE SEQUENCE [LARGE SCALE GENOMIC DNA]</scope>
    <source>
        <strain evidence="1">DSM 20601</strain>
    </source>
</reference>